<sequence>MLRYLERRGERNRLLEECSGEGSRWRDVAVTPRSRHATLVSAWSQWWPRCAHQRSPWNSRPHASFLFPPLSGGAPPHRSLLRRSRSRLESRAPINRRTAGQICGRLRHASIDGD</sequence>
<evidence type="ECO:0000256" key="1">
    <source>
        <dbReference type="SAM" id="MobiDB-lite"/>
    </source>
</evidence>
<proteinExistence type="predicted"/>
<dbReference type="EMBL" id="SRLO01000470">
    <property type="protein sequence ID" value="TNN54965.1"/>
    <property type="molecule type" value="Genomic_DNA"/>
</dbReference>
<gene>
    <name evidence="2" type="ORF">EYF80_034833</name>
</gene>
<reference evidence="2 3" key="1">
    <citation type="submission" date="2019-03" db="EMBL/GenBank/DDBJ databases">
        <title>First draft genome of Liparis tanakae, snailfish: a comprehensive survey of snailfish specific genes.</title>
        <authorList>
            <person name="Kim W."/>
            <person name="Song I."/>
            <person name="Jeong J.-H."/>
            <person name="Kim D."/>
            <person name="Kim S."/>
            <person name="Ryu S."/>
            <person name="Song J.Y."/>
            <person name="Lee S.K."/>
        </authorList>
    </citation>
    <scope>NUCLEOTIDE SEQUENCE [LARGE SCALE GENOMIC DNA]</scope>
    <source>
        <tissue evidence="2">Muscle</tissue>
    </source>
</reference>
<feature type="region of interest" description="Disordered" evidence="1">
    <location>
        <begin position="68"/>
        <end position="94"/>
    </location>
</feature>
<organism evidence="2 3">
    <name type="scientific">Liparis tanakae</name>
    <name type="common">Tanaka's snailfish</name>
    <dbReference type="NCBI Taxonomy" id="230148"/>
    <lineage>
        <taxon>Eukaryota</taxon>
        <taxon>Metazoa</taxon>
        <taxon>Chordata</taxon>
        <taxon>Craniata</taxon>
        <taxon>Vertebrata</taxon>
        <taxon>Euteleostomi</taxon>
        <taxon>Actinopterygii</taxon>
        <taxon>Neopterygii</taxon>
        <taxon>Teleostei</taxon>
        <taxon>Neoteleostei</taxon>
        <taxon>Acanthomorphata</taxon>
        <taxon>Eupercaria</taxon>
        <taxon>Perciformes</taxon>
        <taxon>Cottioidei</taxon>
        <taxon>Cottales</taxon>
        <taxon>Liparidae</taxon>
        <taxon>Liparis</taxon>
    </lineage>
</organism>
<accession>A0A4Z2GP87</accession>
<dbReference type="AlphaFoldDB" id="A0A4Z2GP87"/>
<protein>
    <submittedName>
        <fullName evidence="2">Uncharacterized protein</fullName>
    </submittedName>
</protein>
<name>A0A4Z2GP87_9TELE</name>
<evidence type="ECO:0000313" key="3">
    <source>
        <dbReference type="Proteomes" id="UP000314294"/>
    </source>
</evidence>
<keyword evidence="3" id="KW-1185">Reference proteome</keyword>
<comment type="caution">
    <text evidence="2">The sequence shown here is derived from an EMBL/GenBank/DDBJ whole genome shotgun (WGS) entry which is preliminary data.</text>
</comment>
<dbReference type="Proteomes" id="UP000314294">
    <property type="component" value="Unassembled WGS sequence"/>
</dbReference>
<evidence type="ECO:0000313" key="2">
    <source>
        <dbReference type="EMBL" id="TNN54965.1"/>
    </source>
</evidence>